<dbReference type="Pfam" id="PF03330">
    <property type="entry name" value="DPBB_1"/>
    <property type="match status" value="1"/>
</dbReference>
<accession>A0ABR1JFP5</accession>
<dbReference type="SUPFAM" id="SSF50685">
    <property type="entry name" value="Barwin-like endoglucanases"/>
    <property type="match status" value="1"/>
</dbReference>
<comment type="caution">
    <text evidence="4">The sequence shown here is derived from an EMBL/GenBank/DDBJ whole genome shotgun (WGS) entry which is preliminary data.</text>
</comment>
<dbReference type="CDD" id="cd22191">
    <property type="entry name" value="DPBB_RlpA_EXP_N-like"/>
    <property type="match status" value="1"/>
</dbReference>
<dbReference type="PANTHER" id="PTHR31836:SF28">
    <property type="entry name" value="SRCR DOMAIN-CONTAINING PROTEIN-RELATED"/>
    <property type="match status" value="1"/>
</dbReference>
<reference evidence="4 5" key="1">
    <citation type="submission" date="2024-01" db="EMBL/GenBank/DDBJ databases">
        <title>A draft genome for the cacao thread blight pathogen Marasmiellus scandens.</title>
        <authorList>
            <person name="Baruah I.K."/>
            <person name="Leung J."/>
            <person name="Bukari Y."/>
            <person name="Amoako-Attah I."/>
            <person name="Meinhardt L.W."/>
            <person name="Bailey B.A."/>
            <person name="Cohen S.P."/>
        </authorList>
    </citation>
    <scope>NUCLEOTIDE SEQUENCE [LARGE SCALE GENOMIC DNA]</scope>
    <source>
        <strain evidence="4 5">GH-19</strain>
    </source>
</reference>
<dbReference type="PANTHER" id="PTHR31836">
    <property type="match status" value="1"/>
</dbReference>
<keyword evidence="2" id="KW-0812">Transmembrane</keyword>
<organism evidence="4 5">
    <name type="scientific">Marasmiellus scandens</name>
    <dbReference type="NCBI Taxonomy" id="2682957"/>
    <lineage>
        <taxon>Eukaryota</taxon>
        <taxon>Fungi</taxon>
        <taxon>Dikarya</taxon>
        <taxon>Basidiomycota</taxon>
        <taxon>Agaricomycotina</taxon>
        <taxon>Agaricomycetes</taxon>
        <taxon>Agaricomycetidae</taxon>
        <taxon>Agaricales</taxon>
        <taxon>Marasmiineae</taxon>
        <taxon>Omphalotaceae</taxon>
        <taxon>Marasmiellus</taxon>
    </lineage>
</organism>
<evidence type="ECO:0000256" key="2">
    <source>
        <dbReference type="SAM" id="Phobius"/>
    </source>
</evidence>
<dbReference type="InterPro" id="IPR051477">
    <property type="entry name" value="Expansin_CellWall"/>
</dbReference>
<protein>
    <recommendedName>
        <fullName evidence="3">RlpA-like protein double-psi beta-barrel domain-containing protein</fullName>
    </recommendedName>
</protein>
<dbReference type="Gene3D" id="2.40.40.10">
    <property type="entry name" value="RlpA-like domain"/>
    <property type="match status" value="1"/>
</dbReference>
<dbReference type="InterPro" id="IPR009009">
    <property type="entry name" value="RlpA-like_DPBB"/>
</dbReference>
<name>A0ABR1JFP5_9AGAR</name>
<keyword evidence="2" id="KW-1133">Transmembrane helix</keyword>
<dbReference type="InterPro" id="IPR036908">
    <property type="entry name" value="RlpA-like_sf"/>
</dbReference>
<evidence type="ECO:0000313" key="4">
    <source>
        <dbReference type="EMBL" id="KAK7460896.1"/>
    </source>
</evidence>
<feature type="domain" description="RlpA-like protein double-psi beta-barrel" evidence="3">
    <location>
        <begin position="73"/>
        <end position="161"/>
    </location>
</feature>
<sequence>MRDHEKVLFGDFSTKPGRRSLPGSIKAEGKTCRKTINKSSSSILSLSTMMFFKAAALAALSFFPIAAVAQSGTGSATFYHPGTAQGACGMTNTDSDHVVAVSTQIFNNGLCNKNMNVSYQGKSVQVKVVDSCPGCGPNDIDLSPSAFSVLADQSVGRIQVDWKIV</sequence>
<keyword evidence="5" id="KW-1185">Reference proteome</keyword>
<evidence type="ECO:0000259" key="3">
    <source>
        <dbReference type="Pfam" id="PF03330"/>
    </source>
</evidence>
<keyword evidence="1" id="KW-0732">Signal</keyword>
<keyword evidence="2" id="KW-0472">Membrane</keyword>
<dbReference type="EMBL" id="JBANRG010000014">
    <property type="protein sequence ID" value="KAK7460896.1"/>
    <property type="molecule type" value="Genomic_DNA"/>
</dbReference>
<evidence type="ECO:0000256" key="1">
    <source>
        <dbReference type="ARBA" id="ARBA00022729"/>
    </source>
</evidence>
<evidence type="ECO:0000313" key="5">
    <source>
        <dbReference type="Proteomes" id="UP001498398"/>
    </source>
</evidence>
<gene>
    <name evidence="4" type="ORF">VKT23_008824</name>
</gene>
<dbReference type="Proteomes" id="UP001498398">
    <property type="component" value="Unassembled WGS sequence"/>
</dbReference>
<feature type="transmembrane region" description="Helical" evidence="2">
    <location>
        <begin position="43"/>
        <end position="63"/>
    </location>
</feature>
<proteinExistence type="predicted"/>